<accession>A0ABM6R7Z4</accession>
<evidence type="ECO:0000313" key="1">
    <source>
        <dbReference type="EMBL" id="AUO49602.1"/>
    </source>
</evidence>
<dbReference type="EMBL" id="CP025738">
    <property type="protein sequence ID" value="AUO49602.1"/>
    <property type="molecule type" value="Genomic_DNA"/>
</dbReference>
<dbReference type="Proteomes" id="UP000235315">
    <property type="component" value="Chromosome"/>
</dbReference>
<gene>
    <name evidence="1" type="ORF">C1C98_31240</name>
</gene>
<keyword evidence="2" id="KW-1185">Reference proteome</keyword>
<reference evidence="1 2" key="1">
    <citation type="submission" date="2018-01" db="EMBL/GenBank/DDBJ databases">
        <title>Tropical forage species Digitaria eriantha prevents oxidative stress under low temperature conditions by the incorporation of polyhydroxybutyrate-producing endophytic bacteria.</title>
        <authorList>
            <person name="Stritzler M."/>
            <person name="Ayub N."/>
        </authorList>
    </citation>
    <scope>NUCLEOTIDE SEQUENCE [LARGE SCALE GENOMIC DNA]</scope>
    <source>
        <strain evidence="1 2">FR1</strain>
    </source>
</reference>
<name>A0ABM6R7Z4_PSEO1</name>
<proteinExistence type="predicted"/>
<evidence type="ECO:0000313" key="2">
    <source>
        <dbReference type="Proteomes" id="UP000235315"/>
    </source>
</evidence>
<protein>
    <submittedName>
        <fullName evidence="1">Uncharacterized protein</fullName>
    </submittedName>
</protein>
<organism evidence="1 2">
    <name type="scientific">Pseudomonas ogarae (strain DSM 112162 / CECT 30235 / F113)</name>
    <dbReference type="NCBI Taxonomy" id="1114970"/>
    <lineage>
        <taxon>Bacteria</taxon>
        <taxon>Pseudomonadati</taxon>
        <taxon>Pseudomonadota</taxon>
        <taxon>Gammaproteobacteria</taxon>
        <taxon>Pseudomonadales</taxon>
        <taxon>Pseudomonadaceae</taxon>
        <taxon>Pseudomonas</taxon>
    </lineage>
</organism>
<sequence length="76" mass="8989">MPSWKRSKDFVRSTLLWEQGLPARRWHIQHRCVRQIAIAGKPCSHRYLSLSHISFRPNLFTFPTAQSEQAFLHSRS</sequence>